<protein>
    <submittedName>
        <fullName evidence="2">Uncharacterized protein</fullName>
    </submittedName>
</protein>
<organism evidence="2 3">
    <name type="scientific">Staphylotrichum longicolle</name>
    <dbReference type="NCBI Taxonomy" id="669026"/>
    <lineage>
        <taxon>Eukaryota</taxon>
        <taxon>Fungi</taxon>
        <taxon>Dikarya</taxon>
        <taxon>Ascomycota</taxon>
        <taxon>Pezizomycotina</taxon>
        <taxon>Sordariomycetes</taxon>
        <taxon>Sordariomycetidae</taxon>
        <taxon>Sordariales</taxon>
        <taxon>Chaetomiaceae</taxon>
        <taxon>Staphylotrichum</taxon>
    </lineage>
</organism>
<evidence type="ECO:0000313" key="3">
    <source>
        <dbReference type="Proteomes" id="UP001197093"/>
    </source>
</evidence>
<dbReference type="AlphaFoldDB" id="A0AAD4HWG6"/>
<dbReference type="Proteomes" id="UP001197093">
    <property type="component" value="Unassembled WGS sequence"/>
</dbReference>
<proteinExistence type="predicted"/>
<evidence type="ECO:0000256" key="1">
    <source>
        <dbReference type="SAM" id="MobiDB-lite"/>
    </source>
</evidence>
<feature type="region of interest" description="Disordered" evidence="1">
    <location>
        <begin position="92"/>
        <end position="160"/>
    </location>
</feature>
<comment type="caution">
    <text evidence="2">The sequence shown here is derived from an EMBL/GenBank/DDBJ whole genome shotgun (WGS) entry which is preliminary data.</text>
</comment>
<accession>A0AAD4HWG6</accession>
<gene>
    <name evidence="2" type="ORF">NEMBOFW57_008257</name>
</gene>
<evidence type="ECO:0000313" key="2">
    <source>
        <dbReference type="EMBL" id="KAG7285961.1"/>
    </source>
</evidence>
<name>A0AAD4HWG6_9PEZI</name>
<keyword evidence="3" id="KW-1185">Reference proteome</keyword>
<sequence length="160" mass="17237">MAAADARVGVGSQEGAVVVELTSAVEEDKKTVEEGKNSELEVRVTKEEVVRPIESELRIDDVVIVVEETDSVVELSSKKTEEVVVSETVVLDSEDDSTEDVGGTVEDSDSLEERVENTGRGWQRGRAATLAKKSGTATRPTKPADTMMQGGESTISRERL</sequence>
<dbReference type="EMBL" id="JAHCVI010000004">
    <property type="protein sequence ID" value="KAG7285961.1"/>
    <property type="molecule type" value="Genomic_DNA"/>
</dbReference>
<reference evidence="2" key="1">
    <citation type="submission" date="2023-02" db="EMBL/GenBank/DDBJ databases">
        <authorList>
            <person name="Palmer J.M."/>
        </authorList>
    </citation>
    <scope>NUCLEOTIDE SEQUENCE</scope>
    <source>
        <strain evidence="2">FW57</strain>
    </source>
</reference>